<evidence type="ECO:0000313" key="1">
    <source>
        <dbReference type="EMBL" id="MDL2060350.1"/>
    </source>
</evidence>
<accession>A0ABT7IPM6</accession>
<reference evidence="1" key="1">
    <citation type="submission" date="2023-03" db="EMBL/GenBank/DDBJ databases">
        <title>Mesosutterella sp. nov. isolated from porcine feces.</title>
        <authorList>
            <person name="Yu S."/>
        </authorList>
    </citation>
    <scope>NUCLEOTIDE SEQUENCE</scope>
    <source>
        <strain evidence="1">AGMB02718</strain>
    </source>
</reference>
<protein>
    <submittedName>
        <fullName evidence="1">Uncharacterized protein</fullName>
    </submittedName>
</protein>
<sequence>MDVEQRLRNWGRWSRTGSGSHAQASPIYRMMRENNPDYEVEPSARLFYDEQDAMRVDKAITNARLYPYEKEMLKMRYIQLCNRTFICRYERILYREFDTLMAIAVAKVKHELEFDV</sequence>
<gene>
    <name evidence="1" type="ORF">MUN46_010430</name>
    <name evidence="2" type="ORF">MUN46_011560</name>
</gene>
<evidence type="ECO:0000313" key="3">
    <source>
        <dbReference type="Proteomes" id="UP001165481"/>
    </source>
</evidence>
<dbReference type="EMBL" id="JAKZJU020000003">
    <property type="protein sequence ID" value="MDL2060573.1"/>
    <property type="molecule type" value="Genomic_DNA"/>
</dbReference>
<dbReference type="EMBL" id="JAKZJU020000001">
    <property type="protein sequence ID" value="MDL2060350.1"/>
    <property type="molecule type" value="Genomic_DNA"/>
</dbReference>
<evidence type="ECO:0000313" key="2">
    <source>
        <dbReference type="EMBL" id="MDL2060573.1"/>
    </source>
</evidence>
<name>A0ABT7IPM6_9BURK</name>
<comment type="caution">
    <text evidence="1">The sequence shown here is derived from an EMBL/GenBank/DDBJ whole genome shotgun (WGS) entry which is preliminary data.</text>
</comment>
<keyword evidence="3" id="KW-1185">Reference proteome</keyword>
<dbReference type="Proteomes" id="UP001165481">
    <property type="component" value="Unassembled WGS sequence"/>
</dbReference>
<dbReference type="RefSeq" id="WP_243377374.1">
    <property type="nucleotide sequence ID" value="NZ_JAKZJU020000001.1"/>
</dbReference>
<organism evidence="1 3">
    <name type="scientific">Mesosutterella faecium</name>
    <dbReference type="NCBI Taxonomy" id="2925194"/>
    <lineage>
        <taxon>Bacteria</taxon>
        <taxon>Pseudomonadati</taxon>
        <taxon>Pseudomonadota</taxon>
        <taxon>Betaproteobacteria</taxon>
        <taxon>Burkholderiales</taxon>
        <taxon>Sutterellaceae</taxon>
        <taxon>Mesosutterella</taxon>
    </lineage>
</organism>
<proteinExistence type="predicted"/>